<dbReference type="InterPro" id="IPR039425">
    <property type="entry name" value="RNA_pol_sigma-70-like"/>
</dbReference>
<evidence type="ECO:0000313" key="6">
    <source>
        <dbReference type="EMBL" id="MBP3953765.1"/>
    </source>
</evidence>
<evidence type="ECO:0000256" key="4">
    <source>
        <dbReference type="ARBA" id="ARBA00023163"/>
    </source>
</evidence>
<evidence type="ECO:0000256" key="3">
    <source>
        <dbReference type="ARBA" id="ARBA00023082"/>
    </source>
</evidence>
<evidence type="ECO:0000256" key="2">
    <source>
        <dbReference type="ARBA" id="ARBA00023015"/>
    </source>
</evidence>
<dbReference type="PANTHER" id="PTHR43133:SF39">
    <property type="entry name" value="SIMILAR TO RNA POLYMERASE SIGMA-E FACTOR"/>
    <property type="match status" value="1"/>
</dbReference>
<dbReference type="Gene3D" id="1.10.10.10">
    <property type="entry name" value="Winged helix-like DNA-binding domain superfamily/Winged helix DNA-binding domain"/>
    <property type="match status" value="1"/>
</dbReference>
<dbReference type="InterPro" id="IPR053812">
    <property type="entry name" value="HTH_Sigma70_ECF-like"/>
</dbReference>
<dbReference type="InterPro" id="IPR011517">
    <property type="entry name" value="RNA_pol_sigma70_ECF-like"/>
</dbReference>
<dbReference type="NCBIfam" id="TIGR02937">
    <property type="entry name" value="sigma70-ECF"/>
    <property type="match status" value="1"/>
</dbReference>
<evidence type="ECO:0000256" key="1">
    <source>
        <dbReference type="ARBA" id="ARBA00010641"/>
    </source>
</evidence>
<dbReference type="InterPro" id="IPR014284">
    <property type="entry name" value="RNA_pol_sigma-70_dom"/>
</dbReference>
<accession>A0ABS5BKD5</accession>
<dbReference type="RefSeq" id="WP_210661690.1">
    <property type="nucleotide sequence ID" value="NZ_JAGKQQ010000001.1"/>
</dbReference>
<dbReference type="InterPro" id="IPR036388">
    <property type="entry name" value="WH-like_DNA-bd_sf"/>
</dbReference>
<dbReference type="Proteomes" id="UP000676565">
    <property type="component" value="Unassembled WGS sequence"/>
</dbReference>
<dbReference type="SUPFAM" id="SSF88946">
    <property type="entry name" value="Sigma2 domain of RNA polymerase sigma factors"/>
    <property type="match status" value="1"/>
</dbReference>
<comment type="caution">
    <text evidence="6">The sequence shown here is derived from an EMBL/GenBank/DDBJ whole genome shotgun (WGS) entry which is preliminary data.</text>
</comment>
<organism evidence="6 7">
    <name type="scientific">Gemmata palustris</name>
    <dbReference type="NCBI Taxonomy" id="2822762"/>
    <lineage>
        <taxon>Bacteria</taxon>
        <taxon>Pseudomonadati</taxon>
        <taxon>Planctomycetota</taxon>
        <taxon>Planctomycetia</taxon>
        <taxon>Gemmatales</taxon>
        <taxon>Gemmataceae</taxon>
        <taxon>Gemmata</taxon>
    </lineage>
</organism>
<evidence type="ECO:0000259" key="5">
    <source>
        <dbReference type="Pfam" id="PF07638"/>
    </source>
</evidence>
<evidence type="ECO:0000313" key="7">
    <source>
        <dbReference type="Proteomes" id="UP000676565"/>
    </source>
</evidence>
<dbReference type="EMBL" id="JAGKQQ010000001">
    <property type="protein sequence ID" value="MBP3953765.1"/>
    <property type="molecule type" value="Genomic_DNA"/>
</dbReference>
<keyword evidence="2" id="KW-0805">Transcription regulation</keyword>
<dbReference type="Pfam" id="PF07638">
    <property type="entry name" value="Sigma70_ECF"/>
    <property type="match status" value="1"/>
</dbReference>
<dbReference type="InterPro" id="IPR013324">
    <property type="entry name" value="RNA_pol_sigma_r3/r4-like"/>
</dbReference>
<dbReference type="NCBIfam" id="TIGR02999">
    <property type="entry name" value="Sig-70_X6"/>
    <property type="match status" value="1"/>
</dbReference>
<sequence>MSDVTRLLDAAAGGDRRAATDLLPLVYDELRKLAAARMAAEDPGHTLDATALVHEAYLRLVGPTDDHRWDSRGHFFAAAAEAIRRILVDSARRKAAVKRGGGRRRVEADLDAVRVGDSDDNLLALHDALERFTAHDPVKAKLVELKFFAGLTLEQAADYLGVSLSTADRGWKYARAWLYSAMAGTDSEENDPST</sequence>
<keyword evidence="7" id="KW-1185">Reference proteome</keyword>
<reference evidence="6 7" key="1">
    <citation type="submission" date="2021-04" db="EMBL/GenBank/DDBJ databases">
        <authorList>
            <person name="Ivanova A."/>
        </authorList>
    </citation>
    <scope>NUCLEOTIDE SEQUENCE [LARGE SCALE GENOMIC DNA]</scope>
    <source>
        <strain evidence="6 7">G18</strain>
    </source>
</reference>
<proteinExistence type="inferred from homology"/>
<keyword evidence="4" id="KW-0804">Transcription</keyword>
<comment type="similarity">
    <text evidence="1">Belongs to the sigma-70 factor family. ECF subfamily.</text>
</comment>
<feature type="domain" description="RNA polymerase sigma-70 ECF-like HTH" evidence="5">
    <location>
        <begin position="1"/>
        <end position="182"/>
    </location>
</feature>
<dbReference type="InterPro" id="IPR013325">
    <property type="entry name" value="RNA_pol_sigma_r2"/>
</dbReference>
<dbReference type="SUPFAM" id="SSF88659">
    <property type="entry name" value="Sigma3 and sigma4 domains of RNA polymerase sigma factors"/>
    <property type="match status" value="1"/>
</dbReference>
<protein>
    <submittedName>
        <fullName evidence="6">Sigma-70 family RNA polymerase sigma factor</fullName>
    </submittedName>
</protein>
<dbReference type="PANTHER" id="PTHR43133">
    <property type="entry name" value="RNA POLYMERASE ECF-TYPE SIGMA FACTO"/>
    <property type="match status" value="1"/>
</dbReference>
<name>A0ABS5BKD5_9BACT</name>
<keyword evidence="3" id="KW-0731">Sigma factor</keyword>
<gene>
    <name evidence="6" type="ORF">J8F10_00420</name>
</gene>